<dbReference type="RefSeq" id="WP_046876026.1">
    <property type="nucleotide sequence ID" value="NZ_CAJDZE010000005.1"/>
</dbReference>
<evidence type="ECO:0000256" key="4">
    <source>
        <dbReference type="ARBA" id="ARBA00023163"/>
    </source>
</evidence>
<dbReference type="Proteomes" id="UP000237665">
    <property type="component" value="Chromosome 2"/>
</dbReference>
<dbReference type="EMBL" id="CP014133">
    <property type="protein sequence ID" value="AVH29831.1"/>
    <property type="molecule type" value="Genomic_DNA"/>
</dbReference>
<proteinExistence type="inferred from homology"/>
<dbReference type="Gene3D" id="1.10.10.10">
    <property type="entry name" value="Winged helix-like DNA-binding domain superfamily/Winged helix DNA-binding domain"/>
    <property type="match status" value="1"/>
</dbReference>
<organism evidence="7 9">
    <name type="scientific">Vibrio diabolicus</name>
    <dbReference type="NCBI Taxonomy" id="50719"/>
    <lineage>
        <taxon>Bacteria</taxon>
        <taxon>Pseudomonadati</taxon>
        <taxon>Pseudomonadota</taxon>
        <taxon>Gammaproteobacteria</taxon>
        <taxon>Vibrionales</taxon>
        <taxon>Vibrionaceae</taxon>
        <taxon>Vibrio</taxon>
        <taxon>Vibrio diabolicus subgroup</taxon>
    </lineage>
</organism>
<evidence type="ECO:0000313" key="7">
    <source>
        <dbReference type="EMBL" id="QRG84947.1"/>
    </source>
</evidence>
<evidence type="ECO:0000256" key="3">
    <source>
        <dbReference type="ARBA" id="ARBA00023125"/>
    </source>
</evidence>
<dbReference type="InterPro" id="IPR000847">
    <property type="entry name" value="LysR_HTH_N"/>
</dbReference>
<accession>A0A2L2KCQ0</accession>
<dbReference type="InterPro" id="IPR036390">
    <property type="entry name" value="WH_DNA-bd_sf"/>
</dbReference>
<keyword evidence="3" id="KW-0238">DNA-binding</keyword>
<sequence>MNKDLDLNLLKILVLLEKHRQLKPVAKALGKSEASISKYLARLRIQLGDELFIRHPHHLEPTNFLMRQLPKIADALDNLETCLVRSEFKPEKYSKDITVCLPQTAQYSFGHLLAMDLMTLFPKAHITVATITEYTVDEILLGKVDAQLHYFNDELPKSIHQKFIGYAPAVVVVPEELGITTLEEAAKLPFIMLEIIGWKEKEQLAKRAMENHGMVINRIAALDNVSSVLKLLKQKKAATVFLEYQAPIEGYRFIRIPESYYPNGWPKVVLQMKQSHRHDAMHQILTDAIAKYMKN</sequence>
<comment type="similarity">
    <text evidence="1">Belongs to the LysR transcriptional regulatory family.</text>
</comment>
<dbReference type="GeneID" id="57842880"/>
<evidence type="ECO:0000259" key="5">
    <source>
        <dbReference type="PROSITE" id="PS50931"/>
    </source>
</evidence>
<dbReference type="SUPFAM" id="SSF53850">
    <property type="entry name" value="Periplasmic binding protein-like II"/>
    <property type="match status" value="1"/>
</dbReference>
<dbReference type="GO" id="GO:0003700">
    <property type="term" value="F:DNA-binding transcription factor activity"/>
    <property type="evidence" value="ECO:0007669"/>
    <property type="project" value="InterPro"/>
</dbReference>
<evidence type="ECO:0000313" key="8">
    <source>
        <dbReference type="Proteomes" id="UP000237665"/>
    </source>
</evidence>
<dbReference type="PROSITE" id="PS50931">
    <property type="entry name" value="HTH_LYSR"/>
    <property type="match status" value="1"/>
</dbReference>
<dbReference type="PANTHER" id="PTHR30118">
    <property type="entry name" value="HTH-TYPE TRANSCRIPTIONAL REGULATOR LEUO-RELATED"/>
    <property type="match status" value="1"/>
</dbReference>
<keyword evidence="8" id="KW-1185">Reference proteome</keyword>
<dbReference type="AlphaFoldDB" id="A0A2L2KCQ0"/>
<dbReference type="GO" id="GO:0003677">
    <property type="term" value="F:DNA binding"/>
    <property type="evidence" value="ECO:0007669"/>
    <property type="project" value="UniProtKB-KW"/>
</dbReference>
<dbReference type="Gene3D" id="3.40.190.10">
    <property type="entry name" value="Periplasmic binding protein-like II"/>
    <property type="match status" value="2"/>
</dbReference>
<evidence type="ECO:0000313" key="6">
    <source>
        <dbReference type="EMBL" id="AVH29831.1"/>
    </source>
</evidence>
<reference evidence="7 9" key="3">
    <citation type="submission" date="2021-01" db="EMBL/GenBank/DDBJ databases">
        <title>Characterization of a novel blaVMB-2- harboring plasmid in Vibrio diabolicus.</title>
        <authorList>
            <person name="Liu M."/>
        </authorList>
    </citation>
    <scope>NUCLEOTIDE SEQUENCE [LARGE SCALE GENOMIC DNA]</scope>
    <source>
        <strain evidence="7 9">SLV18</strain>
    </source>
</reference>
<gene>
    <name evidence="6" type="ORF">AL468_22165</name>
    <name evidence="7" type="ORF">JOS67_22675</name>
</gene>
<dbReference type="InterPro" id="IPR050389">
    <property type="entry name" value="LysR-type_TF"/>
</dbReference>
<keyword evidence="2" id="KW-0805">Transcription regulation</keyword>
<reference evidence="6" key="2">
    <citation type="submission" date="2017-12" db="EMBL/GenBank/DDBJ databases">
        <title>FDA dAtabase for Regulatory Grade micrObial Sequences (FDA-ARGOS): Supporting development and validation of Infectious Disease Dx tests.</title>
        <authorList>
            <person name="Hoffmann M."/>
            <person name="Allard M."/>
            <person name="Evans P."/>
            <person name="Brown E."/>
            <person name="Tallon L."/>
            <person name="Sadzewicz L."/>
            <person name="Sengamalay N."/>
            <person name="Ott S."/>
            <person name="Godinez A."/>
            <person name="Nagaraj S."/>
            <person name="Vavikolanu K."/>
            <person name="Aluvathingal J."/>
            <person name="Nadendla S."/>
            <person name="Sichtig H."/>
        </authorList>
    </citation>
    <scope>NUCLEOTIDE SEQUENCE</scope>
    <source>
        <strain evidence="6">LMG 3418</strain>
    </source>
</reference>
<dbReference type="Proteomes" id="UP000596337">
    <property type="component" value="Chromosome 2"/>
</dbReference>
<feature type="domain" description="HTH lysR-type" evidence="5">
    <location>
        <begin position="5"/>
        <end position="62"/>
    </location>
</feature>
<evidence type="ECO:0000313" key="9">
    <source>
        <dbReference type="Proteomes" id="UP000596337"/>
    </source>
</evidence>
<dbReference type="EMBL" id="CP069197">
    <property type="protein sequence ID" value="QRG84947.1"/>
    <property type="molecule type" value="Genomic_DNA"/>
</dbReference>
<keyword evidence="4" id="KW-0804">Transcription</keyword>
<evidence type="ECO:0000256" key="1">
    <source>
        <dbReference type="ARBA" id="ARBA00009437"/>
    </source>
</evidence>
<dbReference type="Pfam" id="PF00126">
    <property type="entry name" value="HTH_1"/>
    <property type="match status" value="1"/>
</dbReference>
<dbReference type="SUPFAM" id="SSF46785">
    <property type="entry name" value="Winged helix' DNA-binding domain"/>
    <property type="match status" value="1"/>
</dbReference>
<protein>
    <submittedName>
        <fullName evidence="7">LysR family transcriptional regulator</fullName>
    </submittedName>
</protein>
<evidence type="ECO:0000256" key="2">
    <source>
        <dbReference type="ARBA" id="ARBA00023015"/>
    </source>
</evidence>
<dbReference type="PANTHER" id="PTHR30118:SF7">
    <property type="entry name" value="TRANSCRIPTIONAL REGULATOR LYSR FAMILY"/>
    <property type="match status" value="1"/>
</dbReference>
<dbReference type="InterPro" id="IPR036388">
    <property type="entry name" value="WH-like_DNA-bd_sf"/>
</dbReference>
<name>A0A2L2KCQ0_9VIBR</name>
<reference evidence="8" key="1">
    <citation type="submission" date="2017-12" db="EMBL/GenBank/DDBJ databases">
        <title>FDA dAtabase for Regulatory Grade micrObial Sequences (FDA-ARGOS): Supporting development and validation of Infectious Disease Dx tests.</title>
        <authorList>
            <person name="Hoffmann M."/>
            <person name="Allard M."/>
            <person name="Evans P."/>
            <person name="Brown E."/>
            <person name="Tallon L.J."/>
            <person name="Sadzewicz L."/>
            <person name="Sengamalay N."/>
            <person name="Ott S."/>
            <person name="Godinez A."/>
            <person name="Nagaraj S."/>
            <person name="Vavikolanu K."/>
            <person name="Aluvathingal J."/>
            <person name="Nadendla S."/>
            <person name="Hobson J."/>
            <person name="Sichtig H."/>
        </authorList>
    </citation>
    <scope>NUCLEOTIDE SEQUENCE [LARGE SCALE GENOMIC DNA]</scope>
    <source>
        <strain evidence="8">LMG 3418</strain>
    </source>
</reference>